<gene>
    <name evidence="7" type="ORF">CNMCM6805_009844</name>
</gene>
<dbReference type="Gene3D" id="1.25.40.20">
    <property type="entry name" value="Ankyrin repeat-containing domain"/>
    <property type="match status" value="2"/>
</dbReference>
<dbReference type="SUPFAM" id="SSF48403">
    <property type="entry name" value="Ankyrin repeat"/>
    <property type="match status" value="1"/>
</dbReference>
<dbReference type="Pfam" id="PF12796">
    <property type="entry name" value="Ank_2"/>
    <property type="match status" value="1"/>
</dbReference>
<feature type="compositionally biased region" description="Basic and acidic residues" evidence="4">
    <location>
        <begin position="204"/>
        <end position="214"/>
    </location>
</feature>
<dbReference type="InterPro" id="IPR056015">
    <property type="entry name" value="DUF7593"/>
</dbReference>
<dbReference type="GO" id="GO:0004842">
    <property type="term" value="F:ubiquitin-protein transferase activity"/>
    <property type="evidence" value="ECO:0007669"/>
    <property type="project" value="TreeGrafter"/>
</dbReference>
<dbReference type="GO" id="GO:0085020">
    <property type="term" value="P:protein K6-linked ubiquitination"/>
    <property type="evidence" value="ECO:0007669"/>
    <property type="project" value="TreeGrafter"/>
</dbReference>
<evidence type="ECO:0000256" key="1">
    <source>
        <dbReference type="ARBA" id="ARBA00022737"/>
    </source>
</evidence>
<feature type="compositionally biased region" description="Low complexity" evidence="4">
    <location>
        <begin position="394"/>
        <end position="407"/>
    </location>
</feature>
<sequence length="1366" mass="152051">MFHLSLTASSPNFCSYHRLLIAAVTPKFTVTNVKHDKSVLFTISPLGAANRANDSAVIERPREKLQKIGIFALLGVVEHQLPRATAGGFDYKYSLSATASENDDRNTQQSITTAMSDVDAVSSLHAGQNATAVTVNPRSASGSLSSKRVSPSPHRRGEDTRVKEVDSGSGEGDGPPSPKADSEAETIIQSGRESLSPEKRRKYIQHEPRRRDVQVDNGDTVEDSSLPDDTHIRKRKRSIDESIAERDRGFSPELHSRTAVSPSRVKIEKPEELQPALNNLDSSLPSHSTEAVPGGQNVQVSRKRSHSDSVDSERDRAQSSRHTTASRDKERRHINGISLPPPESIYRSVSPIRSAHKRTASGPQLGGSDLQKKRKTTTPLITGFQRQSSEDRLSVSSSTSGSPIPSSQLRKLAGVDGASASPARPTGHKKQRDQNGRTRLARACAAQELEVAMARHAERPEDLNVADNAGNTPLQIAALEGCAPIVKFLLEAGCDIDTKNIDKDTPLIDAVENGHLEVVKLLLEAGANPRTVNAEGDEPYDLVPSDSEDYAEIRRVLAEAKANPRPGRRSEERAGSANKEISSKRVAAASPRESPPVNGPRSPPLFGATTRRKTVRSEATRNDLLWTKATPENLQAFAAKGDIAGVANILNVGQKADTESMIAAAKGGHDEVLSLLLGMGDADPDPEPHQEGNQKPGYNTPMLAAIGRGNLAVIRLLLDQPKFNPTRRLYRDRTYFELSRERRADNWEEEYDLLREAYDNYIRAKRLRKQEASSPKRPRDREKENKRPGRRHSPSPAVSSRKAVASPGAGHHRELSSKDAVTSKEKKRDGMSHLKERSGSSTNRPRIAHKGSDNPADADGFRVESAQSKSLATLTKDEEAPRRRRLIAGRPPHDRDRRRPSIPSSDSLSGREDSAKSRIDPSTEATTVPNGPVALKRGRSSASPERPRSRGADSDHHSREGQKKKRRVLSEDRTPSMTNGGLKKSHSNGIAEESKTHVRPKRTDEQLLERERDQQVDSTPHMATDSRAVKKERERQDVGHLADIPMEDAKTVAKRSESEERRREEAKRAEKERIAEEERLAAEAEKARLAKEEEERVARVAREKAEEEERKRKEAEQRRIKQAEDELQKRLEQERLRLAKLRREQEEQEQRRRAALPSRLRVAAHLVGSNDPRARSHAWLKRFMPVVTAFTKQLDPSCDTSIADERWVPNYLVAPLLATNDLQLSQYTSWEKRNATPTQRENLWRVTRRMLVQGDDMDFMSSSFGQIMQKDCETRPKYFDMEHVFWVRLSDFMDLVPHVPHLHGLDIQFLRMHIDQEPSTAAPLLESAQPNGHGPEYAHLDNIHGFPTGIPGLTNGYGHSRPSTYV</sequence>
<reference evidence="7" key="2">
    <citation type="submission" date="2020-04" db="EMBL/GenBank/DDBJ databases">
        <authorList>
            <person name="Santos R.A.C."/>
            <person name="Steenwyk J.L."/>
            <person name="Rivero-Menendez O."/>
            <person name="Mead M.E."/>
            <person name="Silva L.P."/>
            <person name="Bastos R.W."/>
            <person name="Alastruey-Izquierdo A."/>
            <person name="Goldman G.H."/>
            <person name="Rokas A."/>
        </authorList>
    </citation>
    <scope>NUCLEOTIDE SEQUENCE</scope>
    <source>
        <strain evidence="7">CNM-CM6805</strain>
    </source>
</reference>
<dbReference type="SMART" id="SM00248">
    <property type="entry name" value="ANK"/>
    <property type="match status" value="5"/>
</dbReference>
<feature type="compositionally biased region" description="Basic and acidic residues" evidence="4">
    <location>
        <begin position="306"/>
        <end position="318"/>
    </location>
</feature>
<feature type="compositionally biased region" description="Polar residues" evidence="4">
    <location>
        <begin position="276"/>
        <end position="289"/>
    </location>
</feature>
<evidence type="ECO:0000256" key="3">
    <source>
        <dbReference type="PROSITE-ProRule" id="PRU00023"/>
    </source>
</evidence>
<dbReference type="OrthoDB" id="194358at2759"/>
<dbReference type="InterPro" id="IPR036770">
    <property type="entry name" value="Ankyrin_rpt-contain_sf"/>
</dbReference>
<feature type="compositionally biased region" description="Basic and acidic residues" evidence="4">
    <location>
        <begin position="945"/>
        <end position="961"/>
    </location>
</feature>
<evidence type="ECO:0000313" key="8">
    <source>
        <dbReference type="Proteomes" id="UP000653565"/>
    </source>
</evidence>
<feature type="repeat" description="ANK" evidence="3">
    <location>
        <begin position="502"/>
        <end position="534"/>
    </location>
</feature>
<keyword evidence="2 3" id="KW-0040">ANK repeat</keyword>
<feature type="compositionally biased region" description="Pro residues" evidence="4">
    <location>
        <begin position="593"/>
        <end position="603"/>
    </location>
</feature>
<comment type="caution">
    <text evidence="7">The sequence shown here is derived from an EMBL/GenBank/DDBJ whole genome shotgun (WGS) entry which is preliminary data.</text>
</comment>
<feature type="compositionally biased region" description="Basic and acidic residues" evidence="4">
    <location>
        <begin position="238"/>
        <end position="256"/>
    </location>
</feature>
<accession>A0A8H4GKF3</accession>
<dbReference type="PANTHER" id="PTHR24171:SF8">
    <property type="entry name" value="BRCA1-ASSOCIATED RING DOMAIN PROTEIN 1"/>
    <property type="match status" value="1"/>
</dbReference>
<feature type="domain" description="DUF7593" evidence="5">
    <location>
        <begin position="1152"/>
        <end position="1301"/>
    </location>
</feature>
<protein>
    <recommendedName>
        <fullName evidence="9">Histone deacetylase complex subunit (Hos4)</fullName>
    </recommendedName>
</protein>
<evidence type="ECO:0000256" key="2">
    <source>
        <dbReference type="ARBA" id="ARBA00023043"/>
    </source>
</evidence>
<feature type="region of interest" description="Disordered" evidence="4">
    <location>
        <begin position="766"/>
        <end position="1073"/>
    </location>
</feature>
<keyword evidence="8" id="KW-1185">Reference proteome</keyword>
<keyword evidence="1" id="KW-0677">Repeat</keyword>
<evidence type="ECO:0000259" key="6">
    <source>
        <dbReference type="Pfam" id="PF24521"/>
    </source>
</evidence>
<feature type="compositionally biased region" description="Basic and acidic residues" evidence="4">
    <location>
        <begin position="155"/>
        <end position="166"/>
    </location>
</feature>
<reference evidence="7" key="1">
    <citation type="journal article" date="2020" name="bioRxiv">
        <title>Genomic and phenotypic heterogeneity of clinical isolates of the human pathogens Aspergillus fumigatus, Aspergillus lentulus and Aspergillus fumigatiaffinis.</title>
        <authorList>
            <person name="dos Santos R.A.C."/>
            <person name="Steenwyk J.L."/>
            <person name="Rivero-Menendez O."/>
            <person name="Mead M.E."/>
            <person name="Silva L.P."/>
            <person name="Bastos R.W."/>
            <person name="Alastruey-Izquierdo A."/>
            <person name="Goldman G.H."/>
            <person name="Rokas A."/>
        </authorList>
    </citation>
    <scope>NUCLEOTIDE SEQUENCE</scope>
    <source>
        <strain evidence="7">CNM-CM6805</strain>
    </source>
</reference>
<organism evidence="7 8">
    <name type="scientific">Aspergillus fumigatiaffinis</name>
    <dbReference type="NCBI Taxonomy" id="340414"/>
    <lineage>
        <taxon>Eukaryota</taxon>
        <taxon>Fungi</taxon>
        <taxon>Dikarya</taxon>
        <taxon>Ascomycota</taxon>
        <taxon>Pezizomycotina</taxon>
        <taxon>Eurotiomycetes</taxon>
        <taxon>Eurotiomycetidae</taxon>
        <taxon>Eurotiales</taxon>
        <taxon>Aspergillaceae</taxon>
        <taxon>Aspergillus</taxon>
        <taxon>Aspergillus subgen. Fumigati</taxon>
    </lineage>
</organism>
<evidence type="ECO:0000313" key="7">
    <source>
        <dbReference type="EMBL" id="KAF4244059.1"/>
    </source>
</evidence>
<dbReference type="PROSITE" id="PS50297">
    <property type="entry name" value="ANK_REP_REGION"/>
    <property type="match status" value="2"/>
</dbReference>
<feature type="repeat" description="ANK" evidence="3">
    <location>
        <begin position="469"/>
        <end position="501"/>
    </location>
</feature>
<feature type="compositionally biased region" description="Basic and acidic residues" evidence="4">
    <location>
        <begin position="777"/>
        <end position="787"/>
    </location>
</feature>
<feature type="compositionally biased region" description="Basic and acidic residues" evidence="4">
    <location>
        <begin position="992"/>
        <end position="1015"/>
    </location>
</feature>
<feature type="compositionally biased region" description="Basic and acidic residues" evidence="4">
    <location>
        <begin position="811"/>
        <end position="838"/>
    </location>
</feature>
<dbReference type="PANTHER" id="PTHR24171">
    <property type="entry name" value="ANKYRIN REPEAT DOMAIN-CONTAINING PROTEIN 39-RELATED"/>
    <property type="match status" value="1"/>
</dbReference>
<evidence type="ECO:0000259" key="5">
    <source>
        <dbReference type="Pfam" id="PF24513"/>
    </source>
</evidence>
<dbReference type="Pfam" id="PF24521">
    <property type="entry name" value="Ank_KRIT1"/>
    <property type="match status" value="1"/>
</dbReference>
<dbReference type="InterPro" id="IPR002110">
    <property type="entry name" value="Ankyrin_rpt"/>
</dbReference>
<feature type="region of interest" description="Disordered" evidence="4">
    <location>
        <begin position="130"/>
        <end position="438"/>
    </location>
</feature>
<evidence type="ECO:0000256" key="4">
    <source>
        <dbReference type="SAM" id="MobiDB-lite"/>
    </source>
</evidence>
<dbReference type="PROSITE" id="PS50088">
    <property type="entry name" value="ANK_REPEAT"/>
    <property type="match status" value="2"/>
</dbReference>
<feature type="region of interest" description="Disordered" evidence="4">
    <location>
        <begin position="1086"/>
        <end position="1121"/>
    </location>
</feature>
<feature type="compositionally biased region" description="Polar residues" evidence="4">
    <location>
        <begin position="377"/>
        <end position="387"/>
    </location>
</feature>
<proteinExistence type="predicted"/>
<feature type="compositionally biased region" description="Polar residues" evidence="4">
    <location>
        <begin position="130"/>
        <end position="149"/>
    </location>
</feature>
<feature type="domain" description="KRIT1 ARM-repeats" evidence="6">
    <location>
        <begin position="613"/>
        <end position="762"/>
    </location>
</feature>
<evidence type="ECO:0008006" key="9">
    <source>
        <dbReference type="Google" id="ProtNLM"/>
    </source>
</evidence>
<feature type="compositionally biased region" description="Basic and acidic residues" evidence="4">
    <location>
        <begin position="909"/>
        <end position="921"/>
    </location>
</feature>
<dbReference type="EMBL" id="JAAAPX010000008">
    <property type="protein sequence ID" value="KAF4244059.1"/>
    <property type="molecule type" value="Genomic_DNA"/>
</dbReference>
<name>A0A8H4GKF3_9EURO</name>
<feature type="compositionally biased region" description="Basic and acidic residues" evidence="4">
    <location>
        <begin position="1027"/>
        <end position="1040"/>
    </location>
</feature>
<dbReference type="InterPro" id="IPR056485">
    <property type="entry name" value="ARM_KRIT1"/>
</dbReference>
<dbReference type="Pfam" id="PF24513">
    <property type="entry name" value="DUF7593"/>
    <property type="match status" value="1"/>
</dbReference>
<feature type="compositionally biased region" description="Basic and acidic residues" evidence="4">
    <location>
        <begin position="1047"/>
        <end position="1073"/>
    </location>
</feature>
<dbReference type="Proteomes" id="UP000653565">
    <property type="component" value="Unassembled WGS sequence"/>
</dbReference>
<feature type="region of interest" description="Disordered" evidence="4">
    <location>
        <begin position="558"/>
        <end position="619"/>
    </location>
</feature>